<dbReference type="GO" id="GO:0005739">
    <property type="term" value="C:mitochondrion"/>
    <property type="evidence" value="ECO:0007669"/>
    <property type="project" value="UniProtKB-SubCell"/>
</dbReference>
<dbReference type="Pfam" id="PF04082">
    <property type="entry name" value="Fungal_trans"/>
    <property type="match status" value="1"/>
</dbReference>
<dbReference type="GO" id="GO:0008270">
    <property type="term" value="F:zinc ion binding"/>
    <property type="evidence" value="ECO:0007669"/>
    <property type="project" value="InterPro"/>
</dbReference>
<dbReference type="InterPro" id="IPR002838">
    <property type="entry name" value="AIM24"/>
</dbReference>
<keyword evidence="2" id="KW-0496">Mitochondrion</keyword>
<comment type="similarity">
    <text evidence="2">Belongs to the AIM24 family.</text>
</comment>
<feature type="domain" description="Xylanolytic transcriptional activator regulatory" evidence="3">
    <location>
        <begin position="272"/>
        <end position="417"/>
    </location>
</feature>
<evidence type="ECO:0000256" key="1">
    <source>
        <dbReference type="ARBA" id="ARBA00023242"/>
    </source>
</evidence>
<dbReference type="GO" id="GO:0003677">
    <property type="term" value="F:DNA binding"/>
    <property type="evidence" value="ECO:0007669"/>
    <property type="project" value="InterPro"/>
</dbReference>
<dbReference type="InterPro" id="IPR016031">
    <property type="entry name" value="Trp_RNA-bd_attenuator-like_dom"/>
</dbReference>
<dbReference type="RefSeq" id="XP_013318112.1">
    <property type="nucleotide sequence ID" value="XM_013462658.1"/>
</dbReference>
<dbReference type="Gene3D" id="3.60.160.10">
    <property type="entry name" value="Mitochondrial biogenesis AIM24"/>
    <property type="match status" value="1"/>
</dbReference>
<dbReference type="CDD" id="cd12148">
    <property type="entry name" value="fungal_TF_MHR"/>
    <property type="match status" value="1"/>
</dbReference>
<accession>A0A0D2EPR8</accession>
<dbReference type="HOGENOM" id="CLU_402256_0_0_1"/>
<organism evidence="4 5">
    <name type="scientific">Exophiala xenobiotica</name>
    <dbReference type="NCBI Taxonomy" id="348802"/>
    <lineage>
        <taxon>Eukaryota</taxon>
        <taxon>Fungi</taxon>
        <taxon>Dikarya</taxon>
        <taxon>Ascomycota</taxon>
        <taxon>Pezizomycotina</taxon>
        <taxon>Eurotiomycetes</taxon>
        <taxon>Chaetothyriomycetidae</taxon>
        <taxon>Chaetothyriales</taxon>
        <taxon>Herpotrichiellaceae</taxon>
        <taxon>Exophiala</taxon>
    </lineage>
</organism>
<dbReference type="PANTHER" id="PTHR43657">
    <property type="entry name" value="TRYPTOPHAN RNA-BINDING ATTENUATOR PROTEIN-LIKE PROTEIN"/>
    <property type="match status" value="1"/>
</dbReference>
<dbReference type="InterPro" id="IPR007219">
    <property type="entry name" value="XnlR_reg_dom"/>
</dbReference>
<keyword evidence="5" id="KW-1185">Reference proteome</keyword>
<dbReference type="InterPro" id="IPR036983">
    <property type="entry name" value="AIM24_sf"/>
</dbReference>
<reference evidence="4 5" key="1">
    <citation type="submission" date="2015-01" db="EMBL/GenBank/DDBJ databases">
        <title>The Genome Sequence of Exophiala xenobiotica CBS118157.</title>
        <authorList>
            <consortium name="The Broad Institute Genomics Platform"/>
            <person name="Cuomo C."/>
            <person name="de Hoog S."/>
            <person name="Gorbushina A."/>
            <person name="Stielow B."/>
            <person name="Teixiera M."/>
            <person name="Abouelleil A."/>
            <person name="Chapman S.B."/>
            <person name="Priest M."/>
            <person name="Young S.K."/>
            <person name="Wortman J."/>
            <person name="Nusbaum C."/>
            <person name="Birren B."/>
        </authorList>
    </citation>
    <scope>NUCLEOTIDE SEQUENCE [LARGE SCALE GENOMIC DNA]</scope>
    <source>
        <strain evidence="4 5">CBS 118157</strain>
    </source>
</reference>
<dbReference type="Pfam" id="PF01987">
    <property type="entry name" value="AIM24"/>
    <property type="match status" value="1"/>
</dbReference>
<keyword evidence="1" id="KW-0539">Nucleus</keyword>
<dbReference type="PANTHER" id="PTHR43657:SF1">
    <property type="entry name" value="ALTERED INHERITANCE OF MITOCHONDRIA PROTEIN 24, MITOCHONDRIAL"/>
    <property type="match status" value="1"/>
</dbReference>
<comment type="subcellular location">
    <subcellularLocation>
        <location evidence="2">Mitochondrion</location>
    </subcellularLocation>
</comment>
<sequence length="684" mass="77347">MAYNPGPYQSQQYGHDGKSIPSAWRRISSATISERPNIAVRRLDNQRRRYSILLCAQRCKYSAQRPPSARRHDSDVAHSYTQGKVKLSFTKMLAGGHMAESTYSGPGEVSLAPRLLGDVVSITINGEGWMLGKDAFLACTGGVSKQHQTQGLGNTFFSGERLFVYHVGGRGTVWATSYGGIMTKELQPNEQHIVDNGHLVAWNCKYSVERAGKGALSSMTTGELVGCRFTSPGRIHIQTRNLDELADWVRAITIHEQSFMQQWYTGQIPCGRDSHARLMAMCALSAYRITSGAVFSPSNVSTDLNPNVYLDEAIATIPKDFGESLDLEYLQAISIVCLTAREYGNASLLQQFLGLYHGALAEQGFYDERRWPSDITIIEREERRRLYWHMYRLEIHTSLVLGHAVRCPELQSAVAYPVLPDRDLTESLEDLEWLSGWNFITDIYRGIEHLIAYFKNRRMTINQENRCLSTAFLIDYDPQEKILGPLDLAYSNLPLRFKKAQRMSRDVRLNRCGFQTANIIATYQLLRMLSFTANDTTFDEACRTALELIEEISAIPLEYMRAMGLAMLQELSGLGHILSSFIKKELAKSDYQHLRTVMVCMSELLENLATCLPAAAEAGKRLRAYVEEIDCYLDPAQQPEFPAHDTLSYDGEIPDDQAFDPEIFIPLELLQRIPWDWAEQLQII</sequence>
<protein>
    <recommendedName>
        <fullName evidence="2">Altered inheritance of mitochondria protein 24, mitochondrial</fullName>
    </recommendedName>
</protein>
<evidence type="ECO:0000259" key="3">
    <source>
        <dbReference type="Pfam" id="PF04082"/>
    </source>
</evidence>
<dbReference type="EMBL" id="KN847319">
    <property type="protein sequence ID" value="KIW57528.1"/>
    <property type="molecule type" value="Genomic_DNA"/>
</dbReference>
<dbReference type="SUPFAM" id="SSF51219">
    <property type="entry name" value="TRAP-like"/>
    <property type="match status" value="1"/>
</dbReference>
<dbReference type="AlphaFoldDB" id="A0A0D2EPR8"/>
<evidence type="ECO:0000313" key="4">
    <source>
        <dbReference type="EMBL" id="KIW57528.1"/>
    </source>
</evidence>
<dbReference type="GO" id="GO:0006351">
    <property type="term" value="P:DNA-templated transcription"/>
    <property type="evidence" value="ECO:0007669"/>
    <property type="project" value="InterPro"/>
</dbReference>
<proteinExistence type="inferred from homology"/>
<evidence type="ECO:0000313" key="5">
    <source>
        <dbReference type="Proteomes" id="UP000054342"/>
    </source>
</evidence>
<evidence type="ECO:0000256" key="2">
    <source>
        <dbReference type="RuleBase" id="RU363045"/>
    </source>
</evidence>
<gene>
    <name evidence="4" type="ORF">PV05_06069</name>
</gene>
<name>A0A0D2EPR8_9EURO</name>
<dbReference type="Proteomes" id="UP000054342">
    <property type="component" value="Unassembled WGS sequence"/>
</dbReference>
<dbReference type="OrthoDB" id="2123952at2759"/>
<dbReference type="GeneID" id="25327977"/>